<dbReference type="PROSITE" id="PS51257">
    <property type="entry name" value="PROKAR_LIPOPROTEIN"/>
    <property type="match status" value="1"/>
</dbReference>
<dbReference type="OrthoDB" id="215020at2"/>
<gene>
    <name evidence="1" type="ORF">SAMN05421753_10376</name>
</gene>
<proteinExistence type="predicted"/>
<dbReference type="AlphaFoldDB" id="A0A1I3D3I6"/>
<reference evidence="2" key="1">
    <citation type="submission" date="2016-10" db="EMBL/GenBank/DDBJ databases">
        <authorList>
            <person name="Varghese N."/>
            <person name="Submissions S."/>
        </authorList>
    </citation>
    <scope>NUCLEOTIDE SEQUENCE [LARGE SCALE GENOMIC DNA]</scope>
    <source>
        <strain evidence="2">DSM 26348</strain>
    </source>
</reference>
<sequence length="240" mass="25584">MNQDRRLSRLLAWLSVSGAVAGCTLHRGHCEDKVQPCGNKQACSTDQCETACCADKPCGKCNKCCGGSGCCGKFFGFFHRSSNAIPDTLPLGSTVRAHDQVMQTNGEAADFILYRLDFVGQTSELTPDGKDHILEIAARMRSAPFPVIVEREPNNSDPELDALRRNLVAQILYDLGNQDAQQRTVVGTPYGPGYWGMPAQMMYYQYIGNFGNGFNNNNNGGGFGGGGGGGFGGGGGGGFF</sequence>
<accession>A0A1I3D3I6</accession>
<dbReference type="EMBL" id="FOQD01000003">
    <property type="protein sequence ID" value="SFH81257.1"/>
    <property type="molecule type" value="Genomic_DNA"/>
</dbReference>
<protein>
    <submittedName>
        <fullName evidence="1">Uncharacterized protein</fullName>
    </submittedName>
</protein>
<organism evidence="1 2">
    <name type="scientific">Planctomicrobium piriforme</name>
    <dbReference type="NCBI Taxonomy" id="1576369"/>
    <lineage>
        <taxon>Bacteria</taxon>
        <taxon>Pseudomonadati</taxon>
        <taxon>Planctomycetota</taxon>
        <taxon>Planctomycetia</taxon>
        <taxon>Planctomycetales</taxon>
        <taxon>Planctomycetaceae</taxon>
        <taxon>Planctomicrobium</taxon>
    </lineage>
</organism>
<evidence type="ECO:0000313" key="1">
    <source>
        <dbReference type="EMBL" id="SFH81257.1"/>
    </source>
</evidence>
<keyword evidence="2" id="KW-1185">Reference proteome</keyword>
<name>A0A1I3D3I6_9PLAN</name>
<evidence type="ECO:0000313" key="2">
    <source>
        <dbReference type="Proteomes" id="UP000199518"/>
    </source>
</evidence>
<dbReference type="RefSeq" id="WP_092048104.1">
    <property type="nucleotide sequence ID" value="NZ_FOQD01000003.1"/>
</dbReference>
<dbReference type="Proteomes" id="UP000199518">
    <property type="component" value="Unassembled WGS sequence"/>
</dbReference>